<dbReference type="AlphaFoldDB" id="A0A7W8HVJ9"/>
<evidence type="ECO:0000259" key="3">
    <source>
        <dbReference type="PROSITE" id="PS50006"/>
    </source>
</evidence>
<feature type="region of interest" description="Disordered" evidence="1">
    <location>
        <begin position="136"/>
        <end position="173"/>
    </location>
</feature>
<gene>
    <name evidence="4" type="ORF">HNQ67_000218</name>
</gene>
<evidence type="ECO:0000313" key="5">
    <source>
        <dbReference type="Proteomes" id="UP000566663"/>
    </source>
</evidence>
<evidence type="ECO:0000256" key="2">
    <source>
        <dbReference type="SAM" id="SignalP"/>
    </source>
</evidence>
<dbReference type="Proteomes" id="UP000566663">
    <property type="component" value="Unassembled WGS sequence"/>
</dbReference>
<dbReference type="Gene3D" id="2.60.120.380">
    <property type="match status" value="5"/>
</dbReference>
<name>A0A7W8HVJ9_9CAUL</name>
<dbReference type="InterPro" id="IPR007280">
    <property type="entry name" value="Peptidase_C_arc/bac"/>
</dbReference>
<sequence>MRRHTILAAASCLAIVLAAGSALAQSGQPLAVGTTVQGAIEEGDQTDAEDAYRYDDYAVTARAGQRFEAILRSGEFDAWLEVFPPGESAEALGSDDDGLGEGTDSRLRFTAPEAGTYILRARPLSGLEGGAYTLSLTERPPAPRAPRPSGIRLGQTLNGELSARDPETDDGRPYDAFSFRARQGERFAVALDSEAFDPVLRVGRNVDGAFVQLAENDDGPDSGLNSRLIFTAPETGDYLIRVTPLDAAGTGAYSLGLREGPPPASAEPIAIGATVEGQLTGSDGKSESDTPADAWRFEGREGQRVRIDMTSDDFDTYLELFDENRVSLDEDDDGGPAGTNSRITLTLPRTGAYIVEARAFSDGTGAYSLSVTEVQPDRMPEPIAFGTALQGEIGEADPRDDDDRGFDAFTFSGVQGQRIQAIMRSGDFDTYLQIGKAGGEFSALEDDDDGLMEGTDSRLNFILPEDGEYVLRALPLGSDGEGLYSLELVDRGPQPKAGSLLIGSTAWGTLSESDATTDSNSHYDAYRITAREDEKLLITMVSNDVDSFVAIGRVKANGDFEVLGSDDDGLTDTHAKLEWTAPADGTYEIRAGAYQHGQTGVYALTVEKKP</sequence>
<evidence type="ECO:0000256" key="1">
    <source>
        <dbReference type="SAM" id="MobiDB-lite"/>
    </source>
</evidence>
<accession>A0A7W8HVJ9</accession>
<reference evidence="4 5" key="1">
    <citation type="submission" date="2020-08" db="EMBL/GenBank/DDBJ databases">
        <title>Genomic Encyclopedia of Type Strains, Phase IV (KMG-IV): sequencing the most valuable type-strain genomes for metagenomic binning, comparative biology and taxonomic classification.</title>
        <authorList>
            <person name="Goeker M."/>
        </authorList>
    </citation>
    <scope>NUCLEOTIDE SEQUENCE [LARGE SCALE GENOMIC DNA]</scope>
    <source>
        <strain evidence="4 5">DSM 25335</strain>
    </source>
</reference>
<feature type="chain" id="PRO_5031205464" description="FHA domain-containing protein" evidence="2">
    <location>
        <begin position="25"/>
        <end position="610"/>
    </location>
</feature>
<organism evidence="4 5">
    <name type="scientific">Brevundimonas basaltis</name>
    <dbReference type="NCBI Taxonomy" id="472166"/>
    <lineage>
        <taxon>Bacteria</taxon>
        <taxon>Pseudomonadati</taxon>
        <taxon>Pseudomonadota</taxon>
        <taxon>Alphaproteobacteria</taxon>
        <taxon>Caulobacterales</taxon>
        <taxon>Caulobacteraceae</taxon>
        <taxon>Brevundimonas</taxon>
    </lineage>
</organism>
<proteinExistence type="predicted"/>
<feature type="domain" description="FHA" evidence="3">
    <location>
        <begin position="549"/>
        <end position="602"/>
    </location>
</feature>
<dbReference type="Pfam" id="PF04151">
    <property type="entry name" value="PPC"/>
    <property type="match status" value="2"/>
</dbReference>
<keyword evidence="5" id="KW-1185">Reference proteome</keyword>
<keyword evidence="2" id="KW-0732">Signal</keyword>
<dbReference type="PROSITE" id="PS50006">
    <property type="entry name" value="FHA_DOMAIN"/>
    <property type="match status" value="1"/>
</dbReference>
<protein>
    <recommendedName>
        <fullName evidence="3">FHA domain-containing protein</fullName>
    </recommendedName>
</protein>
<comment type="caution">
    <text evidence="4">The sequence shown here is derived from an EMBL/GenBank/DDBJ whole genome shotgun (WGS) entry which is preliminary data.</text>
</comment>
<feature type="compositionally biased region" description="Basic and acidic residues" evidence="1">
    <location>
        <begin position="162"/>
        <end position="173"/>
    </location>
</feature>
<dbReference type="InterPro" id="IPR000253">
    <property type="entry name" value="FHA_dom"/>
</dbReference>
<dbReference type="RefSeq" id="WP_183251538.1">
    <property type="nucleotide sequence ID" value="NZ_BAAAFF010000003.1"/>
</dbReference>
<feature type="signal peptide" evidence="2">
    <location>
        <begin position="1"/>
        <end position="24"/>
    </location>
</feature>
<evidence type="ECO:0000313" key="4">
    <source>
        <dbReference type="EMBL" id="MBB5290722.1"/>
    </source>
</evidence>
<dbReference type="EMBL" id="JACHFZ010000001">
    <property type="protein sequence ID" value="MBB5290722.1"/>
    <property type="molecule type" value="Genomic_DNA"/>
</dbReference>